<dbReference type="Proteomes" id="UP001341840">
    <property type="component" value="Unassembled WGS sequence"/>
</dbReference>
<gene>
    <name evidence="3" type="ORF">PIB30_009308</name>
</gene>
<evidence type="ECO:0000256" key="2">
    <source>
        <dbReference type="SAM" id="MobiDB-lite"/>
    </source>
</evidence>
<accession>A0ABU6T798</accession>
<sequence length="122" mass="13946">MMVTQDMPSKRNVQGSNLNPHDQLNRVIEENLRCVQQMLLQSATSRHDAEVALRKLWGSLRCKEKEFLTAKSQIESLNGIVASLQKENAKLQENLKSSEEKKKAIERHVERHVAQLTKKLAS</sequence>
<evidence type="ECO:0000313" key="3">
    <source>
        <dbReference type="EMBL" id="MED6143808.1"/>
    </source>
</evidence>
<feature type="compositionally biased region" description="Polar residues" evidence="2">
    <location>
        <begin position="11"/>
        <end position="20"/>
    </location>
</feature>
<proteinExistence type="predicted"/>
<reference evidence="3 4" key="1">
    <citation type="journal article" date="2023" name="Plants (Basel)">
        <title>Bridging the Gap: Combining Genomics and Transcriptomics Approaches to Understand Stylosanthes scabra, an Orphan Legume from the Brazilian Caatinga.</title>
        <authorList>
            <person name="Ferreira-Neto J.R.C."/>
            <person name="da Silva M.D."/>
            <person name="Binneck E."/>
            <person name="de Melo N.F."/>
            <person name="da Silva R.H."/>
            <person name="de Melo A.L.T.M."/>
            <person name="Pandolfi V."/>
            <person name="Bustamante F.O."/>
            <person name="Brasileiro-Vidal A.C."/>
            <person name="Benko-Iseppon A.M."/>
        </authorList>
    </citation>
    <scope>NUCLEOTIDE SEQUENCE [LARGE SCALE GENOMIC DNA]</scope>
    <source>
        <tissue evidence="3">Leaves</tissue>
    </source>
</reference>
<keyword evidence="4" id="KW-1185">Reference proteome</keyword>
<comment type="caution">
    <text evidence="3">The sequence shown here is derived from an EMBL/GenBank/DDBJ whole genome shotgun (WGS) entry which is preliminary data.</text>
</comment>
<organism evidence="3 4">
    <name type="scientific">Stylosanthes scabra</name>
    <dbReference type="NCBI Taxonomy" id="79078"/>
    <lineage>
        <taxon>Eukaryota</taxon>
        <taxon>Viridiplantae</taxon>
        <taxon>Streptophyta</taxon>
        <taxon>Embryophyta</taxon>
        <taxon>Tracheophyta</taxon>
        <taxon>Spermatophyta</taxon>
        <taxon>Magnoliopsida</taxon>
        <taxon>eudicotyledons</taxon>
        <taxon>Gunneridae</taxon>
        <taxon>Pentapetalae</taxon>
        <taxon>rosids</taxon>
        <taxon>fabids</taxon>
        <taxon>Fabales</taxon>
        <taxon>Fabaceae</taxon>
        <taxon>Papilionoideae</taxon>
        <taxon>50 kb inversion clade</taxon>
        <taxon>dalbergioids sensu lato</taxon>
        <taxon>Dalbergieae</taxon>
        <taxon>Pterocarpus clade</taxon>
        <taxon>Stylosanthes</taxon>
    </lineage>
</organism>
<feature type="coiled-coil region" evidence="1">
    <location>
        <begin position="74"/>
        <end position="115"/>
    </location>
</feature>
<feature type="region of interest" description="Disordered" evidence="2">
    <location>
        <begin position="1"/>
        <end position="20"/>
    </location>
</feature>
<evidence type="ECO:0000256" key="1">
    <source>
        <dbReference type="SAM" id="Coils"/>
    </source>
</evidence>
<evidence type="ECO:0000313" key="4">
    <source>
        <dbReference type="Proteomes" id="UP001341840"/>
    </source>
</evidence>
<keyword evidence="1" id="KW-0175">Coiled coil</keyword>
<protein>
    <submittedName>
        <fullName evidence="3">Uncharacterized protein</fullName>
    </submittedName>
</protein>
<dbReference type="EMBL" id="JASCZI010090642">
    <property type="protein sequence ID" value="MED6143808.1"/>
    <property type="molecule type" value="Genomic_DNA"/>
</dbReference>
<name>A0ABU6T798_9FABA</name>